<organism evidence="2 3">
    <name type="scientific">Tilletia caries</name>
    <name type="common">wheat bunt fungus</name>
    <dbReference type="NCBI Taxonomy" id="13290"/>
    <lineage>
        <taxon>Eukaryota</taxon>
        <taxon>Fungi</taxon>
        <taxon>Dikarya</taxon>
        <taxon>Basidiomycota</taxon>
        <taxon>Ustilaginomycotina</taxon>
        <taxon>Exobasidiomycetes</taxon>
        <taxon>Tilletiales</taxon>
        <taxon>Tilletiaceae</taxon>
        <taxon>Tilletia</taxon>
    </lineage>
</organism>
<keyword evidence="1" id="KW-0812">Transmembrane</keyword>
<keyword evidence="1" id="KW-1133">Transmembrane helix</keyword>
<evidence type="ECO:0000313" key="2">
    <source>
        <dbReference type="EMBL" id="KAE8235252.1"/>
    </source>
</evidence>
<evidence type="ECO:0000256" key="1">
    <source>
        <dbReference type="SAM" id="Phobius"/>
    </source>
</evidence>
<reference evidence="2" key="2">
    <citation type="journal article" date="2019" name="IMA Fungus">
        <title>Genome sequencing and comparison of five Tilletia species to identify candidate genes for the detection of regulated species infecting wheat.</title>
        <authorList>
            <person name="Nguyen H.D.T."/>
            <person name="Sultana T."/>
            <person name="Kesanakurti P."/>
            <person name="Hambleton S."/>
        </authorList>
    </citation>
    <scope>NUCLEOTIDE SEQUENCE</scope>
    <source>
        <strain evidence="2">DAOMC 238032</strain>
    </source>
</reference>
<gene>
    <name evidence="2" type="ORF">A4X03_0g9847</name>
</gene>
<feature type="transmembrane region" description="Helical" evidence="1">
    <location>
        <begin position="20"/>
        <end position="37"/>
    </location>
</feature>
<dbReference type="EMBL" id="LWDD02004418">
    <property type="protein sequence ID" value="KAE8235252.1"/>
    <property type="molecule type" value="Genomic_DNA"/>
</dbReference>
<name>A0A8T8S8Z1_9BASI</name>
<reference evidence="2" key="1">
    <citation type="submission" date="2016-04" db="EMBL/GenBank/DDBJ databases">
        <authorList>
            <person name="Nguyen H.D."/>
            <person name="Kesanakurti P."/>
            <person name="Cullis J."/>
            <person name="Levesque C.A."/>
            <person name="Hambleton S."/>
        </authorList>
    </citation>
    <scope>NUCLEOTIDE SEQUENCE</scope>
    <source>
        <strain evidence="2">DAOMC 238032</strain>
    </source>
</reference>
<evidence type="ECO:0000313" key="3">
    <source>
        <dbReference type="Proteomes" id="UP000077671"/>
    </source>
</evidence>
<protein>
    <recommendedName>
        <fullName evidence="4">Cytochrome P450</fullName>
    </recommendedName>
</protein>
<proteinExistence type="predicted"/>
<dbReference type="AlphaFoldDB" id="A0A8T8S8Z1"/>
<accession>A0A8T8S8Z1</accession>
<evidence type="ECO:0008006" key="4">
    <source>
        <dbReference type="Google" id="ProtNLM"/>
    </source>
</evidence>
<feature type="non-terminal residue" evidence="2">
    <location>
        <position position="1"/>
    </location>
</feature>
<sequence>MLTLSTYSSPLAAIFDRTGILLPLAGLSLLALAFIYHDRALGTKPRRAGVHFPPMTLPLLGHTVWKVKKGTDRELHQFLEITKPSKNGCAQLSILGVGTFFFLSRPEYIEGIQKT</sequence>
<comment type="caution">
    <text evidence="2">The sequence shown here is derived from an EMBL/GenBank/DDBJ whole genome shotgun (WGS) entry which is preliminary data.</text>
</comment>
<keyword evidence="1" id="KW-0472">Membrane</keyword>
<dbReference type="Proteomes" id="UP000077671">
    <property type="component" value="Unassembled WGS sequence"/>
</dbReference>